<reference evidence="2 3" key="1">
    <citation type="journal article" date="2022" name="Nat. Plants">
        <title>Genomes of leafy and leafless Platanthera orchids illuminate the evolution of mycoheterotrophy.</title>
        <authorList>
            <person name="Li M.H."/>
            <person name="Liu K.W."/>
            <person name="Li Z."/>
            <person name="Lu H.C."/>
            <person name="Ye Q.L."/>
            <person name="Zhang D."/>
            <person name="Wang J.Y."/>
            <person name="Li Y.F."/>
            <person name="Zhong Z.M."/>
            <person name="Liu X."/>
            <person name="Yu X."/>
            <person name="Liu D.K."/>
            <person name="Tu X.D."/>
            <person name="Liu B."/>
            <person name="Hao Y."/>
            <person name="Liao X.Y."/>
            <person name="Jiang Y.T."/>
            <person name="Sun W.H."/>
            <person name="Chen J."/>
            <person name="Chen Y.Q."/>
            <person name="Ai Y."/>
            <person name="Zhai J.W."/>
            <person name="Wu S.S."/>
            <person name="Zhou Z."/>
            <person name="Hsiao Y.Y."/>
            <person name="Wu W.L."/>
            <person name="Chen Y.Y."/>
            <person name="Lin Y.F."/>
            <person name="Hsu J.L."/>
            <person name="Li C.Y."/>
            <person name="Wang Z.W."/>
            <person name="Zhao X."/>
            <person name="Zhong W.Y."/>
            <person name="Ma X.K."/>
            <person name="Ma L."/>
            <person name="Huang J."/>
            <person name="Chen G.Z."/>
            <person name="Huang M.Z."/>
            <person name="Huang L."/>
            <person name="Peng D.H."/>
            <person name="Luo Y.B."/>
            <person name="Zou S.Q."/>
            <person name="Chen S.P."/>
            <person name="Lan S."/>
            <person name="Tsai W.C."/>
            <person name="Van de Peer Y."/>
            <person name="Liu Z.J."/>
        </authorList>
    </citation>
    <scope>NUCLEOTIDE SEQUENCE [LARGE SCALE GENOMIC DNA]</scope>
    <source>
        <strain evidence="2">Lor287</strain>
    </source>
</reference>
<keyword evidence="3" id="KW-1185">Reference proteome</keyword>
<dbReference type="EMBL" id="JBBWWQ010000004">
    <property type="protein sequence ID" value="KAK8949690.1"/>
    <property type="molecule type" value="Genomic_DNA"/>
</dbReference>
<comment type="caution">
    <text evidence="2">The sequence shown here is derived from an EMBL/GenBank/DDBJ whole genome shotgun (WGS) entry which is preliminary data.</text>
</comment>
<feature type="region of interest" description="Disordered" evidence="1">
    <location>
        <begin position="1"/>
        <end position="36"/>
    </location>
</feature>
<accession>A0AAP0BTM3</accession>
<evidence type="ECO:0000313" key="3">
    <source>
        <dbReference type="Proteomes" id="UP001418222"/>
    </source>
</evidence>
<feature type="region of interest" description="Disordered" evidence="1">
    <location>
        <begin position="56"/>
        <end position="153"/>
    </location>
</feature>
<evidence type="ECO:0000256" key="1">
    <source>
        <dbReference type="SAM" id="MobiDB-lite"/>
    </source>
</evidence>
<protein>
    <submittedName>
        <fullName evidence="2">Uncharacterized protein</fullName>
    </submittedName>
</protein>
<feature type="compositionally biased region" description="Basic residues" evidence="1">
    <location>
        <begin position="7"/>
        <end position="16"/>
    </location>
</feature>
<gene>
    <name evidence="2" type="ORF">KSP39_PZI006204</name>
</gene>
<dbReference type="Proteomes" id="UP001418222">
    <property type="component" value="Unassembled WGS sequence"/>
</dbReference>
<feature type="compositionally biased region" description="Polar residues" evidence="1">
    <location>
        <begin position="137"/>
        <end position="153"/>
    </location>
</feature>
<feature type="compositionally biased region" description="Low complexity" evidence="1">
    <location>
        <begin position="80"/>
        <end position="96"/>
    </location>
</feature>
<name>A0AAP0BTM3_9ASPA</name>
<sequence>MIGTGKLQRKISKSGKARSSETEKMAGARNPLSDLNIISIPPIQASAEAQRRGCFRFIRPNSSSSKQIFVPRSKSQPRTPKSAPPNLKKPANPKAPDLLHKWNELRPSSKGVTGGKTSRQQPILNPADSEVKEDKQLSTTPRSNSTPPIQASISPEIPCSLSTAPTPVCFAAGHVMAGVQDRRKCRPRGILTIGQKQSNVSWISSASPPCNEASVCWFSSPLKIGNGSGSDKSNSSILKAKFEGQTTPSSCTGILKTPTSGSSISPFSAIVQTAEASSRLQVLPPPNENQGYRYGDVSEISPCSVKSWSNNDAVSTPSSYTKSRSNGVISPLGDSTLDLEARRLPTRTVLEKHQTDESPLNSSSFRFGCKPTFLNSIDLNCFKNSRFNELLKAEKKKDKSSASEVGISWREGLLSRIFETGDLDSYQSFFVDDERYDYPRDGDESSNGSSIFEKGNGFGSYEFPAENNKIGDQMCQSKVPPLCSNSVAESISTDGVLISSGDSDWTLFYKNNLFEV</sequence>
<proteinExistence type="predicted"/>
<feature type="compositionally biased region" description="Polar residues" evidence="1">
    <location>
        <begin position="60"/>
        <end position="79"/>
    </location>
</feature>
<dbReference type="AlphaFoldDB" id="A0AAP0BTM3"/>
<evidence type="ECO:0000313" key="2">
    <source>
        <dbReference type="EMBL" id="KAK8949690.1"/>
    </source>
</evidence>
<organism evidence="2 3">
    <name type="scientific">Platanthera zijinensis</name>
    <dbReference type="NCBI Taxonomy" id="2320716"/>
    <lineage>
        <taxon>Eukaryota</taxon>
        <taxon>Viridiplantae</taxon>
        <taxon>Streptophyta</taxon>
        <taxon>Embryophyta</taxon>
        <taxon>Tracheophyta</taxon>
        <taxon>Spermatophyta</taxon>
        <taxon>Magnoliopsida</taxon>
        <taxon>Liliopsida</taxon>
        <taxon>Asparagales</taxon>
        <taxon>Orchidaceae</taxon>
        <taxon>Orchidoideae</taxon>
        <taxon>Orchideae</taxon>
        <taxon>Orchidinae</taxon>
        <taxon>Platanthera</taxon>
    </lineage>
</organism>
<dbReference type="PANTHER" id="PTHR36022">
    <property type="entry name" value="GPI-ANCHORED ADHESIN-LIKE PROTEIN"/>
    <property type="match status" value="1"/>
</dbReference>
<dbReference type="PANTHER" id="PTHR36022:SF1">
    <property type="entry name" value="GPI-ANCHORED ADHESIN-LIKE PROTEIN"/>
    <property type="match status" value="1"/>
</dbReference>